<proteinExistence type="predicted"/>
<keyword evidence="2" id="KW-1185">Reference proteome</keyword>
<name>A0A8T0RG11_PANVG</name>
<reference evidence="1" key="1">
    <citation type="submission" date="2020-05" db="EMBL/GenBank/DDBJ databases">
        <title>WGS assembly of Panicum virgatum.</title>
        <authorList>
            <person name="Lovell J.T."/>
            <person name="Jenkins J."/>
            <person name="Shu S."/>
            <person name="Juenger T.E."/>
            <person name="Schmutz J."/>
        </authorList>
    </citation>
    <scope>NUCLEOTIDE SEQUENCE</scope>
    <source>
        <strain evidence="1">AP13</strain>
    </source>
</reference>
<evidence type="ECO:0000313" key="1">
    <source>
        <dbReference type="EMBL" id="KAG2584058.1"/>
    </source>
</evidence>
<protein>
    <submittedName>
        <fullName evidence="1">Uncharacterized protein</fullName>
    </submittedName>
</protein>
<evidence type="ECO:0000313" key="2">
    <source>
        <dbReference type="Proteomes" id="UP000823388"/>
    </source>
</evidence>
<comment type="caution">
    <text evidence="1">The sequence shown here is derived from an EMBL/GenBank/DDBJ whole genome shotgun (WGS) entry which is preliminary data.</text>
</comment>
<sequence length="119" mass="14334">MEMMALKALHVLDRAQACLIIRDFSLCQWDNFAWKGHLDYDVTACQLKVIQIKVLFFSSIIIKTLGNCLNGDYVTLACFFNMEKMVDLRLLLWHHYRRMDYYVMIQYLMVKRGWRRLFL</sequence>
<accession>A0A8T0RG11</accession>
<dbReference type="EMBL" id="CM029047">
    <property type="protein sequence ID" value="KAG2584058.1"/>
    <property type="molecule type" value="Genomic_DNA"/>
</dbReference>
<dbReference type="AlphaFoldDB" id="A0A8T0RG11"/>
<gene>
    <name evidence="1" type="ORF">PVAP13_6KG268406</name>
</gene>
<dbReference type="Proteomes" id="UP000823388">
    <property type="component" value="Chromosome 6K"/>
</dbReference>
<organism evidence="1 2">
    <name type="scientific">Panicum virgatum</name>
    <name type="common">Blackwell switchgrass</name>
    <dbReference type="NCBI Taxonomy" id="38727"/>
    <lineage>
        <taxon>Eukaryota</taxon>
        <taxon>Viridiplantae</taxon>
        <taxon>Streptophyta</taxon>
        <taxon>Embryophyta</taxon>
        <taxon>Tracheophyta</taxon>
        <taxon>Spermatophyta</taxon>
        <taxon>Magnoliopsida</taxon>
        <taxon>Liliopsida</taxon>
        <taxon>Poales</taxon>
        <taxon>Poaceae</taxon>
        <taxon>PACMAD clade</taxon>
        <taxon>Panicoideae</taxon>
        <taxon>Panicodae</taxon>
        <taxon>Paniceae</taxon>
        <taxon>Panicinae</taxon>
        <taxon>Panicum</taxon>
        <taxon>Panicum sect. Hiantes</taxon>
    </lineage>
</organism>